<dbReference type="Gene3D" id="1.10.510.10">
    <property type="entry name" value="Transferase(Phosphotransferase) domain 1"/>
    <property type="match status" value="1"/>
</dbReference>
<dbReference type="Pfam" id="PF00069">
    <property type="entry name" value="Pkinase"/>
    <property type="match status" value="1"/>
</dbReference>
<dbReference type="AlphaFoldDB" id="S8CIP7"/>
<dbReference type="FunFam" id="3.30.200.20:FF:000328">
    <property type="entry name" value="Leucine-rich repeat protein kinase family protein"/>
    <property type="match status" value="1"/>
</dbReference>
<feature type="binding site" evidence="6">
    <location>
        <position position="258"/>
    </location>
    <ligand>
        <name>ATP</name>
        <dbReference type="ChEBI" id="CHEBI:30616"/>
    </ligand>
</feature>
<organism evidence="10 11">
    <name type="scientific">Genlisea aurea</name>
    <dbReference type="NCBI Taxonomy" id="192259"/>
    <lineage>
        <taxon>Eukaryota</taxon>
        <taxon>Viridiplantae</taxon>
        <taxon>Streptophyta</taxon>
        <taxon>Embryophyta</taxon>
        <taxon>Tracheophyta</taxon>
        <taxon>Spermatophyta</taxon>
        <taxon>Magnoliopsida</taxon>
        <taxon>eudicotyledons</taxon>
        <taxon>Gunneridae</taxon>
        <taxon>Pentapetalae</taxon>
        <taxon>asterids</taxon>
        <taxon>lamiids</taxon>
        <taxon>Lamiales</taxon>
        <taxon>Lentibulariaceae</taxon>
        <taxon>Genlisea</taxon>
    </lineage>
</organism>
<dbReference type="InterPro" id="IPR017441">
    <property type="entry name" value="Protein_kinase_ATP_BS"/>
</dbReference>
<keyword evidence="8" id="KW-1133">Transmembrane helix</keyword>
<dbReference type="InterPro" id="IPR000719">
    <property type="entry name" value="Prot_kinase_dom"/>
</dbReference>
<dbReference type="PANTHER" id="PTHR47989:SF62">
    <property type="entry name" value="OS05G0423500 PROTEIN"/>
    <property type="match status" value="1"/>
</dbReference>
<keyword evidence="8" id="KW-0812">Transmembrane</keyword>
<feature type="non-terminal residue" evidence="10">
    <location>
        <position position="1"/>
    </location>
</feature>
<reference evidence="10 11" key="1">
    <citation type="journal article" date="2013" name="BMC Genomics">
        <title>The miniature genome of a carnivorous plant Genlisea aurea contains a low number of genes and short non-coding sequences.</title>
        <authorList>
            <person name="Leushkin E.V."/>
            <person name="Sutormin R.A."/>
            <person name="Nabieva E.R."/>
            <person name="Penin A.A."/>
            <person name="Kondrashov A.S."/>
            <person name="Logacheva M.D."/>
        </authorList>
    </citation>
    <scope>NUCLEOTIDE SEQUENCE [LARGE SCALE GENOMIC DNA]</scope>
</reference>
<dbReference type="GO" id="GO:0004674">
    <property type="term" value="F:protein serine/threonine kinase activity"/>
    <property type="evidence" value="ECO:0007669"/>
    <property type="project" value="UniProtKB-KW"/>
</dbReference>
<evidence type="ECO:0000256" key="8">
    <source>
        <dbReference type="SAM" id="Phobius"/>
    </source>
</evidence>
<protein>
    <recommendedName>
        <fullName evidence="9">Protein kinase domain-containing protein</fullName>
    </recommendedName>
</protein>
<evidence type="ECO:0000259" key="9">
    <source>
        <dbReference type="PROSITE" id="PS50011"/>
    </source>
</evidence>
<keyword evidence="11" id="KW-1185">Reference proteome</keyword>
<keyword evidence="2" id="KW-0808">Transferase</keyword>
<comment type="caution">
    <text evidence="10">The sequence shown here is derived from an EMBL/GenBank/DDBJ whole genome shotgun (WGS) entry which is preliminary data.</text>
</comment>
<evidence type="ECO:0000256" key="5">
    <source>
        <dbReference type="ARBA" id="ARBA00022840"/>
    </source>
</evidence>
<evidence type="ECO:0000313" key="10">
    <source>
        <dbReference type="EMBL" id="EPS66864.1"/>
    </source>
</evidence>
<dbReference type="Proteomes" id="UP000015453">
    <property type="component" value="Unassembled WGS sequence"/>
</dbReference>
<dbReference type="PROSITE" id="PS00107">
    <property type="entry name" value="PROTEIN_KINASE_ATP"/>
    <property type="match status" value="1"/>
</dbReference>
<evidence type="ECO:0000256" key="7">
    <source>
        <dbReference type="RuleBase" id="RU000304"/>
    </source>
</evidence>
<keyword evidence="5 6" id="KW-0067">ATP-binding</keyword>
<name>S8CIP7_9LAMI</name>
<keyword evidence="4" id="KW-0418">Kinase</keyword>
<sequence length="463" mass="51420">RLEGNPTCSKSSLIEFCGPHQQVFNTNVNITNLTSCPPQACPPPYEYAPPSPLISCFCAAPIVIGYRLKSPGFSDFRPYVFSFLKYICSSMNLHLYQLEIASASWQEGPRLRMNLKIFPDSVDDTVRLLNKSDVLRILGMFSSWKFPGNPVFGPYDLLSFTLTEPYLDELPPSSSSLSKAAFAGIILGSIAGAFTVTAAVFIFILMKISTVKNFRFSEISNATKSFDSSSVVGEGGYGKVYRGVLSDGTIVAIKRAKKGSLQGENEFLTEIDLLSRCHHRNLVSLFGYCDEEDEQMLIYEFMSNGTLRDHLSGNRLLNFFYDLKHADDNFVVVAERCKMPLPFAMRIKIALGAARGILYLHTEANPPIFHRDIKSTNILLDSNFTAKVADFGLSRLAPFSELEEGNAVVSTVVKGTPGYVDPEYFLTSKLTDRSDVYSLGVVFLEMLTGMHPIFHGKNIVREV</sequence>
<evidence type="ECO:0000256" key="4">
    <source>
        <dbReference type="ARBA" id="ARBA00022777"/>
    </source>
</evidence>
<dbReference type="InterPro" id="IPR011009">
    <property type="entry name" value="Kinase-like_dom_sf"/>
</dbReference>
<keyword evidence="8" id="KW-0472">Membrane</keyword>
<accession>S8CIP7</accession>
<dbReference type="EMBL" id="AUSU01003434">
    <property type="protein sequence ID" value="EPS66864.1"/>
    <property type="molecule type" value="Genomic_DNA"/>
</dbReference>
<feature type="domain" description="Protein kinase" evidence="9">
    <location>
        <begin position="226"/>
        <end position="463"/>
    </location>
</feature>
<evidence type="ECO:0000256" key="3">
    <source>
        <dbReference type="ARBA" id="ARBA00022741"/>
    </source>
</evidence>
<dbReference type="InterPro" id="IPR008271">
    <property type="entry name" value="Ser/Thr_kinase_AS"/>
</dbReference>
<dbReference type="SMART" id="SM00220">
    <property type="entry name" value="S_TKc"/>
    <property type="match status" value="1"/>
</dbReference>
<dbReference type="PROSITE" id="PS50011">
    <property type="entry name" value="PROTEIN_KINASE_DOM"/>
    <property type="match status" value="1"/>
</dbReference>
<feature type="non-terminal residue" evidence="10">
    <location>
        <position position="463"/>
    </location>
</feature>
<keyword evidence="1 7" id="KW-0723">Serine/threonine-protein kinase</keyword>
<dbReference type="PROSITE" id="PS00108">
    <property type="entry name" value="PROTEIN_KINASE_ST"/>
    <property type="match status" value="1"/>
</dbReference>
<dbReference type="SUPFAM" id="SSF56112">
    <property type="entry name" value="Protein kinase-like (PK-like)"/>
    <property type="match status" value="1"/>
</dbReference>
<feature type="transmembrane region" description="Helical" evidence="8">
    <location>
        <begin position="180"/>
        <end position="205"/>
    </location>
</feature>
<dbReference type="Gene3D" id="3.30.200.20">
    <property type="entry name" value="Phosphorylase Kinase, domain 1"/>
    <property type="match status" value="1"/>
</dbReference>
<evidence type="ECO:0000313" key="11">
    <source>
        <dbReference type="Proteomes" id="UP000015453"/>
    </source>
</evidence>
<dbReference type="OrthoDB" id="2020077at2759"/>
<proteinExistence type="inferred from homology"/>
<comment type="similarity">
    <text evidence="7">Belongs to the protein kinase superfamily.</text>
</comment>
<dbReference type="PANTHER" id="PTHR47989">
    <property type="entry name" value="OS01G0750732 PROTEIN"/>
    <property type="match status" value="1"/>
</dbReference>
<dbReference type="GO" id="GO:0005524">
    <property type="term" value="F:ATP binding"/>
    <property type="evidence" value="ECO:0007669"/>
    <property type="project" value="UniProtKB-UniRule"/>
</dbReference>
<evidence type="ECO:0000256" key="2">
    <source>
        <dbReference type="ARBA" id="ARBA00022679"/>
    </source>
</evidence>
<keyword evidence="3 6" id="KW-0547">Nucleotide-binding</keyword>
<gene>
    <name evidence="10" type="ORF">M569_07912</name>
</gene>
<evidence type="ECO:0000256" key="6">
    <source>
        <dbReference type="PROSITE-ProRule" id="PRU10141"/>
    </source>
</evidence>
<evidence type="ECO:0000256" key="1">
    <source>
        <dbReference type="ARBA" id="ARBA00022527"/>
    </source>
</evidence>